<dbReference type="InterPro" id="IPR010260">
    <property type="entry name" value="AlpA"/>
</dbReference>
<gene>
    <name evidence="1" type="ORF">MKZ47_00705</name>
</gene>
<accession>A0ABT6TUP7</accession>
<dbReference type="PANTHER" id="PTHR36154:SF1">
    <property type="entry name" value="DNA-BINDING TRANSCRIPTIONAL ACTIVATOR ALPA"/>
    <property type="match status" value="1"/>
</dbReference>
<dbReference type="Proteomes" id="UP001156974">
    <property type="component" value="Unassembled WGS sequence"/>
</dbReference>
<evidence type="ECO:0000313" key="1">
    <source>
        <dbReference type="EMBL" id="MDI4667633.1"/>
    </source>
</evidence>
<dbReference type="Gene3D" id="1.10.238.160">
    <property type="match status" value="1"/>
</dbReference>
<sequence length="66" mass="7959">MNTTNSQIDRFVREAECKHLTGLSRTTRYEMEQEDKFPKRIKLNTRTVAWRLSDIQNWMEERINAA</sequence>
<organism evidence="1 2">
    <name type="scientific">Pseudoalteromonas shioyasakiensis</name>
    <dbReference type="NCBI Taxonomy" id="1190813"/>
    <lineage>
        <taxon>Bacteria</taxon>
        <taxon>Pseudomonadati</taxon>
        <taxon>Pseudomonadota</taxon>
        <taxon>Gammaproteobacteria</taxon>
        <taxon>Alteromonadales</taxon>
        <taxon>Pseudoalteromonadaceae</taxon>
        <taxon>Pseudoalteromonas</taxon>
    </lineage>
</organism>
<dbReference type="InterPro" id="IPR052931">
    <property type="entry name" value="Prophage_regulatory_activator"/>
</dbReference>
<dbReference type="EMBL" id="JAKUMG010000001">
    <property type="protein sequence ID" value="MDI4667633.1"/>
    <property type="molecule type" value="Genomic_DNA"/>
</dbReference>
<dbReference type="RefSeq" id="WP_175082105.1">
    <property type="nucleotide sequence ID" value="NZ_JAKUMG010000001.1"/>
</dbReference>
<comment type="caution">
    <text evidence="1">The sequence shown here is derived from an EMBL/GenBank/DDBJ whole genome shotgun (WGS) entry which is preliminary data.</text>
</comment>
<proteinExistence type="predicted"/>
<dbReference type="Pfam" id="PF05930">
    <property type="entry name" value="Phage_AlpA"/>
    <property type="match status" value="1"/>
</dbReference>
<protein>
    <submittedName>
        <fullName evidence="1">AlpA family phage regulatory protein</fullName>
    </submittedName>
</protein>
<keyword evidence="2" id="KW-1185">Reference proteome</keyword>
<dbReference type="PANTHER" id="PTHR36154">
    <property type="entry name" value="DNA-BINDING TRANSCRIPTIONAL ACTIVATOR ALPA"/>
    <property type="match status" value="1"/>
</dbReference>
<reference evidence="1 2" key="1">
    <citation type="submission" date="2022-02" db="EMBL/GenBank/DDBJ databases">
        <title>Genome analysis of Beneficial Microorganisms for Coral consortium from Pocillopora damicornis.</title>
        <authorList>
            <person name="Rosado P.M."/>
            <person name="Cardoso P.M."/>
            <person name="Rosado J.G."/>
            <person name="Schultz J."/>
            <person name="Rocha U."/>
            <person name="Costa T.K."/>
            <person name="Peixoto R.S."/>
        </authorList>
    </citation>
    <scope>NUCLEOTIDE SEQUENCE [LARGE SCALE GENOMIC DNA]</scope>
    <source>
        <strain evidence="1 2">BMC5</strain>
    </source>
</reference>
<evidence type="ECO:0000313" key="2">
    <source>
        <dbReference type="Proteomes" id="UP001156974"/>
    </source>
</evidence>
<name>A0ABT6TUP7_9GAMM</name>